<gene>
    <name evidence="1" type="ORF">C8R26_102103</name>
</gene>
<dbReference type="RefSeq" id="WP_107802094.1">
    <property type="nucleotide sequence ID" value="NZ_QAOI01000002.1"/>
</dbReference>
<name>A0A2T5I3X8_9PROT</name>
<dbReference type="EMBL" id="QAOI01000002">
    <property type="protein sequence ID" value="PTQ78535.1"/>
    <property type="molecule type" value="Genomic_DNA"/>
</dbReference>
<evidence type="ECO:0000313" key="2">
    <source>
        <dbReference type="Proteomes" id="UP000244128"/>
    </source>
</evidence>
<protein>
    <submittedName>
        <fullName evidence="1">TIR domain-containing protein</fullName>
    </submittedName>
</protein>
<sequence>MPDIFISYAHVDNKPFSGLEKGWITHFVTNLQLMINSKIGRAEDYSLWQDFRLQGNTAITPEIETQVKAVQVLLVFLSPGWIASDW</sequence>
<dbReference type="Proteomes" id="UP000244128">
    <property type="component" value="Unassembled WGS sequence"/>
</dbReference>
<reference evidence="1 2" key="1">
    <citation type="submission" date="2018-04" db="EMBL/GenBank/DDBJ databases">
        <title>Active sludge and wastewater microbial communities from Klosterneuburg, Austria.</title>
        <authorList>
            <person name="Wagner M."/>
        </authorList>
    </citation>
    <scope>NUCLEOTIDE SEQUENCE [LARGE SCALE GENOMIC DNA]</scope>
    <source>
        <strain evidence="1 2">Nm49</strain>
    </source>
</reference>
<evidence type="ECO:0000313" key="1">
    <source>
        <dbReference type="EMBL" id="PTQ78535.1"/>
    </source>
</evidence>
<organism evidence="1 2">
    <name type="scientific">Nitrosomonas oligotropha</name>
    <dbReference type="NCBI Taxonomy" id="42354"/>
    <lineage>
        <taxon>Bacteria</taxon>
        <taxon>Pseudomonadati</taxon>
        <taxon>Pseudomonadota</taxon>
        <taxon>Betaproteobacteria</taxon>
        <taxon>Nitrosomonadales</taxon>
        <taxon>Nitrosomonadaceae</taxon>
        <taxon>Nitrosomonas</taxon>
    </lineage>
</organism>
<dbReference type="AlphaFoldDB" id="A0A2T5I3X8"/>
<dbReference type="Gene3D" id="3.40.50.10140">
    <property type="entry name" value="Toll/interleukin-1 receptor homology (TIR) domain"/>
    <property type="match status" value="1"/>
</dbReference>
<accession>A0A2T5I3X8</accession>
<proteinExistence type="predicted"/>
<comment type="caution">
    <text evidence="1">The sequence shown here is derived from an EMBL/GenBank/DDBJ whole genome shotgun (WGS) entry which is preliminary data.</text>
</comment>
<dbReference type="SUPFAM" id="SSF52200">
    <property type="entry name" value="Toll/Interleukin receptor TIR domain"/>
    <property type="match status" value="1"/>
</dbReference>
<dbReference type="InterPro" id="IPR035897">
    <property type="entry name" value="Toll_tir_struct_dom_sf"/>
</dbReference>